<evidence type="ECO:0000313" key="4">
    <source>
        <dbReference type="Proteomes" id="UP001233999"/>
    </source>
</evidence>
<name>A0AAD8E4K2_DIPPU</name>
<feature type="signal peptide" evidence="2">
    <location>
        <begin position="1"/>
        <end position="23"/>
    </location>
</feature>
<keyword evidence="2" id="KW-0732">Signal</keyword>
<evidence type="ECO:0000256" key="1">
    <source>
        <dbReference type="SAM" id="MobiDB-lite"/>
    </source>
</evidence>
<gene>
    <name evidence="3" type="ORF">L9F63_006452</name>
</gene>
<feature type="compositionally biased region" description="Basic and acidic residues" evidence="1">
    <location>
        <begin position="50"/>
        <end position="61"/>
    </location>
</feature>
<reference evidence="3" key="1">
    <citation type="journal article" date="2023" name="IScience">
        <title>Live-bearing cockroach genome reveals convergent evolutionary mechanisms linked to viviparity in insects and beyond.</title>
        <authorList>
            <person name="Fouks B."/>
            <person name="Harrison M.C."/>
            <person name="Mikhailova A.A."/>
            <person name="Marchal E."/>
            <person name="English S."/>
            <person name="Carruthers M."/>
            <person name="Jennings E.C."/>
            <person name="Chiamaka E.L."/>
            <person name="Frigard R.A."/>
            <person name="Pippel M."/>
            <person name="Attardo G.M."/>
            <person name="Benoit J.B."/>
            <person name="Bornberg-Bauer E."/>
            <person name="Tobe S.S."/>
        </authorList>
    </citation>
    <scope>NUCLEOTIDE SEQUENCE</scope>
    <source>
        <strain evidence="3">Stay&amp;Tobe</strain>
    </source>
</reference>
<dbReference type="Proteomes" id="UP001233999">
    <property type="component" value="Unassembled WGS sequence"/>
</dbReference>
<dbReference type="EMBL" id="JASPKZ010009381">
    <property type="protein sequence ID" value="KAJ9577015.1"/>
    <property type="molecule type" value="Genomic_DNA"/>
</dbReference>
<proteinExistence type="predicted"/>
<feature type="chain" id="PRO_5042050629" evidence="2">
    <location>
        <begin position="24"/>
        <end position="107"/>
    </location>
</feature>
<evidence type="ECO:0000313" key="3">
    <source>
        <dbReference type="EMBL" id="KAJ9577015.1"/>
    </source>
</evidence>
<organism evidence="3 4">
    <name type="scientific">Diploptera punctata</name>
    <name type="common">Pacific beetle cockroach</name>
    <dbReference type="NCBI Taxonomy" id="6984"/>
    <lineage>
        <taxon>Eukaryota</taxon>
        <taxon>Metazoa</taxon>
        <taxon>Ecdysozoa</taxon>
        <taxon>Arthropoda</taxon>
        <taxon>Hexapoda</taxon>
        <taxon>Insecta</taxon>
        <taxon>Pterygota</taxon>
        <taxon>Neoptera</taxon>
        <taxon>Polyneoptera</taxon>
        <taxon>Dictyoptera</taxon>
        <taxon>Blattodea</taxon>
        <taxon>Blaberoidea</taxon>
        <taxon>Blaberidae</taxon>
        <taxon>Diplopterinae</taxon>
        <taxon>Diploptera</taxon>
    </lineage>
</organism>
<feature type="compositionally biased region" description="Low complexity" evidence="1">
    <location>
        <begin position="36"/>
        <end position="49"/>
    </location>
</feature>
<comment type="caution">
    <text evidence="3">The sequence shown here is derived from an EMBL/GenBank/DDBJ whole genome shotgun (WGS) entry which is preliminary data.</text>
</comment>
<keyword evidence="4" id="KW-1185">Reference proteome</keyword>
<sequence length="107" mass="11485">MYHNYNLIIFLILLSVIAIPCLSQDNKEAFVPGPVTESISSTTYQSSDTTTKKKSLEKSEDLQTASQRHIGWGRPGWGPPRGGGWGGPPRGGGWGGRPGGYGRPGGW</sequence>
<reference evidence="3" key="2">
    <citation type="submission" date="2023-05" db="EMBL/GenBank/DDBJ databases">
        <authorList>
            <person name="Fouks B."/>
        </authorList>
    </citation>
    <scope>NUCLEOTIDE SEQUENCE</scope>
    <source>
        <strain evidence="3">Stay&amp;Tobe</strain>
        <tissue evidence="3">Testes</tissue>
    </source>
</reference>
<feature type="region of interest" description="Disordered" evidence="1">
    <location>
        <begin position="31"/>
        <end position="107"/>
    </location>
</feature>
<dbReference type="AlphaFoldDB" id="A0AAD8E4K2"/>
<protein>
    <submittedName>
        <fullName evidence="3">Uncharacterized protein</fullName>
    </submittedName>
</protein>
<feature type="compositionally biased region" description="Gly residues" evidence="1">
    <location>
        <begin position="73"/>
        <end position="107"/>
    </location>
</feature>
<accession>A0AAD8E4K2</accession>
<evidence type="ECO:0000256" key="2">
    <source>
        <dbReference type="SAM" id="SignalP"/>
    </source>
</evidence>